<dbReference type="eggNOG" id="KOG0907">
    <property type="taxonomic scope" value="Eukaryota"/>
</dbReference>
<reference evidence="3" key="1">
    <citation type="journal article" date="2010" name="Nat. Biotechnol.">
        <title>Draft genome sequence of the oilseed species Ricinus communis.</title>
        <authorList>
            <person name="Chan A.P."/>
            <person name="Crabtree J."/>
            <person name="Zhao Q."/>
            <person name="Lorenzi H."/>
            <person name="Orvis J."/>
            <person name="Puiu D."/>
            <person name="Melake-Berhan A."/>
            <person name="Jones K.M."/>
            <person name="Redman J."/>
            <person name="Chen G."/>
            <person name="Cahoon E.B."/>
            <person name="Gedil M."/>
            <person name="Stanke M."/>
            <person name="Haas B.J."/>
            <person name="Wortman J.R."/>
            <person name="Fraser-Liggett C.M."/>
            <person name="Ravel J."/>
            <person name="Rabinowicz P.D."/>
        </authorList>
    </citation>
    <scope>NUCLEOTIDE SEQUENCE [LARGE SCALE GENOMIC DNA]</scope>
    <source>
        <strain evidence="3">cv. Hale</strain>
    </source>
</reference>
<protein>
    <submittedName>
        <fullName evidence="2">Thioredoxin H-type, putative</fullName>
    </submittedName>
</protein>
<dbReference type="CDD" id="cd02947">
    <property type="entry name" value="TRX_family"/>
    <property type="match status" value="1"/>
</dbReference>
<keyword evidence="3" id="KW-1185">Reference proteome</keyword>
<dbReference type="Pfam" id="PF00085">
    <property type="entry name" value="Thioredoxin"/>
    <property type="match status" value="1"/>
</dbReference>
<gene>
    <name evidence="2" type="ORF">RCOM_1445460</name>
</gene>
<sequence>MGHCWSKVCMCCHNINNADGKVNNNQTDHINCTCQNVHRINTIQKWEQMLSEATRDSKIIIVNFCSSWCSPSKSIAPLYCDLANKNPSMTFLSIDIDELREPSSTWEVKSTPTFFFLKNGRQLDKLVGANKPELQKKISAVTSLANGLKHTGQLG</sequence>
<dbReference type="KEGG" id="rcu:8273115"/>
<dbReference type="EMBL" id="EQ973778">
    <property type="protein sequence ID" value="EEF49353.1"/>
    <property type="molecule type" value="Genomic_DNA"/>
</dbReference>
<evidence type="ECO:0000313" key="3">
    <source>
        <dbReference type="Proteomes" id="UP000008311"/>
    </source>
</evidence>
<dbReference type="PROSITE" id="PS51352">
    <property type="entry name" value="THIOREDOXIN_2"/>
    <property type="match status" value="1"/>
</dbReference>
<name>B9RGZ1_RICCO</name>
<evidence type="ECO:0000259" key="1">
    <source>
        <dbReference type="PROSITE" id="PS51352"/>
    </source>
</evidence>
<dbReference type="STRING" id="3988.B9RGZ1"/>
<dbReference type="Proteomes" id="UP000008311">
    <property type="component" value="Unassembled WGS sequence"/>
</dbReference>
<feature type="domain" description="Thioredoxin" evidence="1">
    <location>
        <begin position="1"/>
        <end position="143"/>
    </location>
</feature>
<dbReference type="Gene3D" id="3.40.30.10">
    <property type="entry name" value="Glutaredoxin"/>
    <property type="match status" value="1"/>
</dbReference>
<dbReference type="OrthoDB" id="2121326at2759"/>
<proteinExistence type="predicted"/>
<dbReference type="InterPro" id="IPR013766">
    <property type="entry name" value="Thioredoxin_domain"/>
</dbReference>
<organism evidence="2 3">
    <name type="scientific">Ricinus communis</name>
    <name type="common">Castor bean</name>
    <dbReference type="NCBI Taxonomy" id="3988"/>
    <lineage>
        <taxon>Eukaryota</taxon>
        <taxon>Viridiplantae</taxon>
        <taxon>Streptophyta</taxon>
        <taxon>Embryophyta</taxon>
        <taxon>Tracheophyta</taxon>
        <taxon>Spermatophyta</taxon>
        <taxon>Magnoliopsida</taxon>
        <taxon>eudicotyledons</taxon>
        <taxon>Gunneridae</taxon>
        <taxon>Pentapetalae</taxon>
        <taxon>rosids</taxon>
        <taxon>fabids</taxon>
        <taxon>Malpighiales</taxon>
        <taxon>Euphorbiaceae</taxon>
        <taxon>Acalyphoideae</taxon>
        <taxon>Acalypheae</taxon>
        <taxon>Ricinus</taxon>
    </lineage>
</organism>
<dbReference type="InterPro" id="IPR050620">
    <property type="entry name" value="Thioredoxin_H-type-like"/>
</dbReference>
<dbReference type="InterPro" id="IPR036249">
    <property type="entry name" value="Thioredoxin-like_sf"/>
</dbReference>
<accession>B9RGZ1</accession>
<evidence type="ECO:0000313" key="2">
    <source>
        <dbReference type="EMBL" id="EEF49353.1"/>
    </source>
</evidence>
<dbReference type="InParanoid" id="B9RGZ1"/>
<dbReference type="SUPFAM" id="SSF52833">
    <property type="entry name" value="Thioredoxin-like"/>
    <property type="match status" value="1"/>
</dbReference>
<dbReference type="AlphaFoldDB" id="B9RGZ1"/>
<dbReference type="PANTHER" id="PTHR10438:SF394">
    <property type="entry name" value="THIOREDOXIN-LIKE PROTEIN CXXS2-RELATED"/>
    <property type="match status" value="1"/>
</dbReference>
<dbReference type="PANTHER" id="PTHR10438">
    <property type="entry name" value="THIOREDOXIN"/>
    <property type="match status" value="1"/>
</dbReference>
<dbReference type="OMA" id="CTRIPCC"/>